<dbReference type="GO" id="GO:0015074">
    <property type="term" value="P:DNA integration"/>
    <property type="evidence" value="ECO:0007669"/>
    <property type="project" value="UniProtKB-KW"/>
</dbReference>
<dbReference type="PANTHER" id="PTHR30461:SF2">
    <property type="entry name" value="SERINE RECOMBINASE PINE-RELATED"/>
    <property type="match status" value="1"/>
</dbReference>
<dbReference type="SUPFAM" id="SSF53041">
    <property type="entry name" value="Resolvase-like"/>
    <property type="match status" value="1"/>
</dbReference>
<dbReference type="PROSITE" id="PS00397">
    <property type="entry name" value="RECOMBINASES_1"/>
    <property type="match status" value="1"/>
</dbReference>
<accession>A0A1H8VMI4</accession>
<feature type="domain" description="Resolvase/invertase-type recombinase catalytic" evidence="9">
    <location>
        <begin position="13"/>
        <end position="146"/>
    </location>
</feature>
<proteinExistence type="inferred from homology"/>
<dbReference type="InterPro" id="IPR036162">
    <property type="entry name" value="Resolvase-like_N_sf"/>
</dbReference>
<dbReference type="PANTHER" id="PTHR30461">
    <property type="entry name" value="DNA-INVERTASE FROM LAMBDOID PROPHAGE"/>
    <property type="match status" value="1"/>
</dbReference>
<evidence type="ECO:0000256" key="8">
    <source>
        <dbReference type="SAM" id="MobiDB-lite"/>
    </source>
</evidence>
<keyword evidence="11" id="KW-1185">Reference proteome</keyword>
<dbReference type="GO" id="GO:0000150">
    <property type="term" value="F:DNA strand exchange activity"/>
    <property type="evidence" value="ECO:0007669"/>
    <property type="project" value="UniProtKB-KW"/>
</dbReference>
<evidence type="ECO:0000256" key="2">
    <source>
        <dbReference type="ARBA" id="ARBA00022908"/>
    </source>
</evidence>
<dbReference type="GO" id="GO:0003677">
    <property type="term" value="F:DNA binding"/>
    <property type="evidence" value="ECO:0007669"/>
    <property type="project" value="UniProtKB-KW"/>
</dbReference>
<dbReference type="PROSITE" id="PS51736">
    <property type="entry name" value="RECOMBINASES_3"/>
    <property type="match status" value="1"/>
</dbReference>
<name>A0A1H8VMI4_9RHOB</name>
<evidence type="ECO:0000313" key="11">
    <source>
        <dbReference type="Proteomes" id="UP000198893"/>
    </source>
</evidence>
<keyword evidence="5" id="KW-0233">DNA recombination</keyword>
<organism evidence="10 11">
    <name type="scientific">Salinihabitans flavidus</name>
    <dbReference type="NCBI Taxonomy" id="569882"/>
    <lineage>
        <taxon>Bacteria</taxon>
        <taxon>Pseudomonadati</taxon>
        <taxon>Pseudomonadota</taxon>
        <taxon>Alphaproteobacteria</taxon>
        <taxon>Rhodobacterales</taxon>
        <taxon>Roseobacteraceae</taxon>
        <taxon>Salinihabitans</taxon>
    </lineage>
</organism>
<evidence type="ECO:0000256" key="1">
    <source>
        <dbReference type="ARBA" id="ARBA00009913"/>
    </source>
</evidence>
<dbReference type="AlphaFoldDB" id="A0A1H8VMI4"/>
<dbReference type="InterPro" id="IPR006118">
    <property type="entry name" value="Recombinase_CS"/>
</dbReference>
<keyword evidence="2" id="KW-0229">DNA integration</keyword>
<evidence type="ECO:0000256" key="6">
    <source>
        <dbReference type="PIRSR" id="PIRSR606118-50"/>
    </source>
</evidence>
<protein>
    <submittedName>
        <fullName evidence="10">Site-specific DNA recombinase</fullName>
    </submittedName>
</protein>
<feature type="region of interest" description="Disordered" evidence="8">
    <location>
        <begin position="134"/>
        <end position="169"/>
    </location>
</feature>
<dbReference type="InterPro" id="IPR050639">
    <property type="entry name" value="SSR_resolvase"/>
</dbReference>
<dbReference type="Proteomes" id="UP000198893">
    <property type="component" value="Unassembled WGS sequence"/>
</dbReference>
<dbReference type="CDD" id="cd03768">
    <property type="entry name" value="SR_ResInv"/>
    <property type="match status" value="1"/>
</dbReference>
<dbReference type="Gene3D" id="1.10.10.60">
    <property type="entry name" value="Homeodomain-like"/>
    <property type="match status" value="1"/>
</dbReference>
<feature type="compositionally biased region" description="Basic and acidic residues" evidence="8">
    <location>
        <begin position="159"/>
        <end position="169"/>
    </location>
</feature>
<dbReference type="CDD" id="cd00569">
    <property type="entry name" value="HTH_Hin_like"/>
    <property type="match status" value="1"/>
</dbReference>
<evidence type="ECO:0000256" key="4">
    <source>
        <dbReference type="ARBA" id="ARBA00023125"/>
    </source>
</evidence>
<keyword evidence="3" id="KW-0230">DNA invertase</keyword>
<evidence type="ECO:0000313" key="10">
    <source>
        <dbReference type="EMBL" id="SEP16523.1"/>
    </source>
</evidence>
<evidence type="ECO:0000256" key="5">
    <source>
        <dbReference type="ARBA" id="ARBA00023172"/>
    </source>
</evidence>
<comment type="similarity">
    <text evidence="1">Belongs to the site-specific recombinase resolvase family.</text>
</comment>
<dbReference type="Gene3D" id="3.40.50.1390">
    <property type="entry name" value="Resolvase, N-terminal catalytic domain"/>
    <property type="match status" value="1"/>
</dbReference>
<evidence type="ECO:0000256" key="7">
    <source>
        <dbReference type="PROSITE-ProRule" id="PRU10137"/>
    </source>
</evidence>
<evidence type="ECO:0000259" key="9">
    <source>
        <dbReference type="PROSITE" id="PS51736"/>
    </source>
</evidence>
<dbReference type="SMART" id="SM00857">
    <property type="entry name" value="Resolvase"/>
    <property type="match status" value="1"/>
</dbReference>
<keyword evidence="4" id="KW-0238">DNA-binding</keyword>
<dbReference type="Pfam" id="PF00239">
    <property type="entry name" value="Resolvase"/>
    <property type="match status" value="1"/>
</dbReference>
<gene>
    <name evidence="10" type="ORF">SAMN04490248_1319</name>
</gene>
<dbReference type="FunFam" id="3.40.50.1390:FF:000001">
    <property type="entry name" value="DNA recombinase"/>
    <property type="match status" value="1"/>
</dbReference>
<dbReference type="InterPro" id="IPR006119">
    <property type="entry name" value="Resolv_N"/>
</dbReference>
<sequence>MEFWDVYGITNGMIIGYARVSTDEQKLEAQTDALAEAGAERVFADKITGSARSRPQLDQMLDHLRAGDVVVVTKYDRLARSLRDLLDIVEAIAQRGAGFRSMAEDIDTTTPAGRLVFHVFASIAQFERERISERTKEGLQAARKRGRIGGRPPALSPAQRKEVQRMRDDEHRPLAEIARLFKVSTKTVRRV</sequence>
<dbReference type="EMBL" id="FODS01000031">
    <property type="protein sequence ID" value="SEP16523.1"/>
    <property type="molecule type" value="Genomic_DNA"/>
</dbReference>
<reference evidence="10 11" key="1">
    <citation type="submission" date="2016-10" db="EMBL/GenBank/DDBJ databases">
        <authorList>
            <person name="de Groot N.N."/>
        </authorList>
    </citation>
    <scope>NUCLEOTIDE SEQUENCE [LARGE SCALE GENOMIC DNA]</scope>
    <source>
        <strain evidence="10 11">DSM 27842</strain>
    </source>
</reference>
<feature type="active site" description="O-(5'-phospho-DNA)-serine intermediate" evidence="6 7">
    <location>
        <position position="21"/>
    </location>
</feature>
<evidence type="ECO:0000256" key="3">
    <source>
        <dbReference type="ARBA" id="ARBA00023100"/>
    </source>
</evidence>